<feature type="transmembrane region" description="Helical" evidence="1">
    <location>
        <begin position="101"/>
        <end position="118"/>
    </location>
</feature>
<sequence>MTYHARGSRGRAPIRVLPTVVQWIITVLAIAAAVGLFVQATRPDAAPELMLGAWATASIAGCCLLTAIGMVCIDGMRRLALLASPLALITGGLIGSAFTTLAWIVVLFGALWLAVALVREGSTPYYLR</sequence>
<organism evidence="2 3">
    <name type="scientific">Corynebacterium choanae</name>
    <dbReference type="NCBI Taxonomy" id="1862358"/>
    <lineage>
        <taxon>Bacteria</taxon>
        <taxon>Bacillati</taxon>
        <taxon>Actinomycetota</taxon>
        <taxon>Actinomycetes</taxon>
        <taxon>Mycobacteriales</taxon>
        <taxon>Corynebacteriaceae</taxon>
        <taxon>Corynebacterium</taxon>
    </lineage>
</organism>
<protein>
    <submittedName>
        <fullName evidence="2">Uncharacterized protein</fullName>
    </submittedName>
</protein>
<gene>
    <name evidence="2" type="ORF">CCHOA_03190</name>
</gene>
<dbReference type="AlphaFoldDB" id="A0A3G6J9C5"/>
<feature type="transmembrane region" description="Helical" evidence="1">
    <location>
        <begin position="20"/>
        <end position="39"/>
    </location>
</feature>
<keyword evidence="1" id="KW-0472">Membrane</keyword>
<dbReference type="RefSeq" id="WP_123926655.1">
    <property type="nucleotide sequence ID" value="NZ_CP033896.1"/>
</dbReference>
<keyword evidence="1" id="KW-0812">Transmembrane</keyword>
<dbReference type="Proteomes" id="UP000269019">
    <property type="component" value="Chromosome"/>
</dbReference>
<accession>A0A3G6J9C5</accession>
<evidence type="ECO:0000313" key="2">
    <source>
        <dbReference type="EMBL" id="AZA13050.1"/>
    </source>
</evidence>
<dbReference type="EMBL" id="CP033896">
    <property type="protein sequence ID" value="AZA13050.1"/>
    <property type="molecule type" value="Genomic_DNA"/>
</dbReference>
<evidence type="ECO:0000313" key="3">
    <source>
        <dbReference type="Proteomes" id="UP000269019"/>
    </source>
</evidence>
<evidence type="ECO:0000256" key="1">
    <source>
        <dbReference type="SAM" id="Phobius"/>
    </source>
</evidence>
<feature type="transmembrane region" description="Helical" evidence="1">
    <location>
        <begin position="51"/>
        <end position="72"/>
    </location>
</feature>
<keyword evidence="3" id="KW-1185">Reference proteome</keyword>
<proteinExistence type="predicted"/>
<name>A0A3G6J9C5_9CORY</name>
<keyword evidence="1" id="KW-1133">Transmembrane helix</keyword>
<dbReference type="KEGG" id="ccho:CCHOA_03190"/>
<reference evidence="2 3" key="1">
    <citation type="submission" date="2018-11" db="EMBL/GenBank/DDBJ databases">
        <authorList>
            <person name="Kleinhagauer T."/>
            <person name="Glaeser S.P."/>
            <person name="Spergser J."/>
            <person name="Ruckert C."/>
            <person name="Kaempfer P."/>
            <person name="Busse H.-J."/>
        </authorList>
    </citation>
    <scope>NUCLEOTIDE SEQUENCE [LARGE SCALE GENOMIC DNA]</scope>
    <source>
        <strain evidence="2 3">200CH</strain>
    </source>
</reference>